<feature type="domain" description="Integrase catalytic" evidence="1">
    <location>
        <begin position="88"/>
        <end position="172"/>
    </location>
</feature>
<evidence type="ECO:0000259" key="1">
    <source>
        <dbReference type="PROSITE" id="PS50994"/>
    </source>
</evidence>
<dbReference type="SUPFAM" id="SSF53098">
    <property type="entry name" value="Ribonuclease H-like"/>
    <property type="match status" value="1"/>
</dbReference>
<gene>
    <name evidence="2" type="ORF">TM5383_01030</name>
</gene>
<dbReference type="Proteomes" id="UP000051681">
    <property type="component" value="Unassembled WGS sequence"/>
</dbReference>
<dbReference type="Gene3D" id="3.30.420.10">
    <property type="entry name" value="Ribonuclease H-like superfamily/Ribonuclease H"/>
    <property type="match status" value="1"/>
</dbReference>
<dbReference type="Pfam" id="PF00665">
    <property type="entry name" value="rve"/>
    <property type="match status" value="1"/>
</dbReference>
<dbReference type="GO" id="GO:0003676">
    <property type="term" value="F:nucleic acid binding"/>
    <property type="evidence" value="ECO:0007669"/>
    <property type="project" value="InterPro"/>
</dbReference>
<protein>
    <submittedName>
        <fullName evidence="2">Integrase core domain protein</fullName>
    </submittedName>
</protein>
<dbReference type="AlphaFoldDB" id="A0A0N7M1N8"/>
<reference evidence="2 3" key="1">
    <citation type="submission" date="2015-09" db="EMBL/GenBank/DDBJ databases">
        <authorList>
            <consortium name="Swine Surveillance"/>
        </authorList>
    </citation>
    <scope>NUCLEOTIDE SEQUENCE [LARGE SCALE GENOMIC DNA]</scope>
    <source>
        <strain evidence="2 3">CECT 8383</strain>
    </source>
</reference>
<keyword evidence="3" id="KW-1185">Reference proteome</keyword>
<evidence type="ECO:0000313" key="2">
    <source>
        <dbReference type="EMBL" id="CUH83827.1"/>
    </source>
</evidence>
<dbReference type="InterPro" id="IPR001584">
    <property type="entry name" value="Integrase_cat-core"/>
</dbReference>
<organism evidence="2 3">
    <name type="scientific">Thalassovita mediterranea</name>
    <dbReference type="NCBI Taxonomy" id="340021"/>
    <lineage>
        <taxon>Bacteria</taxon>
        <taxon>Pseudomonadati</taxon>
        <taxon>Pseudomonadota</taxon>
        <taxon>Alphaproteobacteria</taxon>
        <taxon>Rhodobacterales</taxon>
        <taxon>Roseobacteraceae</taxon>
        <taxon>Thalassovita</taxon>
    </lineage>
</organism>
<accession>A0A0N7M1N8</accession>
<dbReference type="PROSITE" id="PS50994">
    <property type="entry name" value="INTEGRASE"/>
    <property type="match status" value="1"/>
</dbReference>
<evidence type="ECO:0000313" key="3">
    <source>
        <dbReference type="Proteomes" id="UP000051681"/>
    </source>
</evidence>
<dbReference type="Pfam" id="PF13276">
    <property type="entry name" value="HTH_21"/>
    <property type="match status" value="1"/>
</dbReference>
<dbReference type="GO" id="GO:0015074">
    <property type="term" value="P:DNA integration"/>
    <property type="evidence" value="ECO:0007669"/>
    <property type="project" value="InterPro"/>
</dbReference>
<dbReference type="InterPro" id="IPR036397">
    <property type="entry name" value="RNaseH_sf"/>
</dbReference>
<proteinExistence type="predicted"/>
<dbReference type="EMBL" id="CYSF01000006">
    <property type="protein sequence ID" value="CUH83827.1"/>
    <property type="molecule type" value="Genomic_DNA"/>
</dbReference>
<dbReference type="PANTHER" id="PTHR47515:SF1">
    <property type="entry name" value="BLR2054 PROTEIN"/>
    <property type="match status" value="1"/>
</dbReference>
<dbReference type="PANTHER" id="PTHR47515">
    <property type="entry name" value="LOW CALCIUM RESPONSE LOCUS PROTEIN T"/>
    <property type="match status" value="1"/>
</dbReference>
<sequence>MPRSEATPIHATKMPVGRSDEESLVAAIIELARQYGLYGYRRIAALLRDAGWHVNDKRIERLWRREGLKVAMKQPKKGRLWLNDGTCVRLRPKHRSHVWSYDFVPCRTDDGKAFRTLNIIDEYSRECLVICVERKLNSDNVIDVLSDLFILRGVPAFIRSDNGPGFVAQTER</sequence>
<name>A0A0N7M1N8_9RHOB</name>
<dbReference type="InterPro" id="IPR012337">
    <property type="entry name" value="RNaseH-like_sf"/>
</dbReference>
<dbReference type="InterPro" id="IPR025948">
    <property type="entry name" value="HTH-like_dom"/>
</dbReference>